<accession>A0AAE4FT87</accession>
<dbReference type="InterPro" id="IPR036291">
    <property type="entry name" value="NAD(P)-bd_dom_sf"/>
</dbReference>
<comment type="caution">
    <text evidence="2">The sequence shown here is derived from an EMBL/GenBank/DDBJ whole genome shotgun (WGS) entry which is preliminary data.</text>
</comment>
<evidence type="ECO:0000313" key="2">
    <source>
        <dbReference type="EMBL" id="MDS3861888.1"/>
    </source>
</evidence>
<dbReference type="Pfam" id="PF01370">
    <property type="entry name" value="Epimerase"/>
    <property type="match status" value="1"/>
</dbReference>
<dbReference type="Gene3D" id="3.40.50.720">
    <property type="entry name" value="NAD(P)-binding Rossmann-like Domain"/>
    <property type="match status" value="1"/>
</dbReference>
<dbReference type="Proteomes" id="UP001268256">
    <property type="component" value="Unassembled WGS sequence"/>
</dbReference>
<dbReference type="InterPro" id="IPR001509">
    <property type="entry name" value="Epimerase_deHydtase"/>
</dbReference>
<proteinExistence type="predicted"/>
<dbReference type="EMBL" id="JAVMIP010000018">
    <property type="protein sequence ID" value="MDS3861888.1"/>
    <property type="molecule type" value="Genomic_DNA"/>
</dbReference>
<reference evidence="3" key="1">
    <citation type="submission" date="2023-07" db="EMBL/GenBank/DDBJ databases">
        <authorList>
            <person name="Luz R."/>
            <person name="Cordeiro R."/>
            <person name="Fonseca A."/>
            <person name="Goncalves V."/>
        </authorList>
    </citation>
    <scope>NUCLEOTIDE SEQUENCE [LARGE SCALE GENOMIC DNA]</scope>
    <source>
        <strain evidence="3">BACA0444</strain>
    </source>
</reference>
<organism evidence="2 3">
    <name type="scientific">Pseudocalidococcus azoricus BACA0444</name>
    <dbReference type="NCBI Taxonomy" id="2918990"/>
    <lineage>
        <taxon>Bacteria</taxon>
        <taxon>Bacillati</taxon>
        <taxon>Cyanobacteriota</taxon>
        <taxon>Cyanophyceae</taxon>
        <taxon>Acaryochloridales</taxon>
        <taxon>Thermosynechococcaceae</taxon>
        <taxon>Pseudocalidococcus</taxon>
        <taxon>Pseudocalidococcus azoricus</taxon>
    </lineage>
</organism>
<sequence>MRILVTGASGCIGHYISESLIQQTDHELFLMVRNPAKLNLDLTARPGITVIQGDMLNLEPLAALLPTFNIAILTATMWGGPEIFQVNVTQTLALMEALNPDVCQKVFYFSTASVLDRQLNPLPEAGTIGTDYIRSKYQCLHQLETLRIADRIVELFPTLVFGGGGDGKPTSHITGGLGDALKWLWLAKYFDVDGSFHFVHGRDIGLVITHLIQHPETNPGPRLVLGNPALTVQQMLAEMCDFSGQRIYVQLPLRLWLVNILIKVFGLQMAAWDYFCVQYRHFSYDRIINPQSLGLTPYCGSLTDLLRITQAAK</sequence>
<dbReference type="InterPro" id="IPR050177">
    <property type="entry name" value="Lipid_A_modif_metabolic_enz"/>
</dbReference>
<evidence type="ECO:0000313" key="3">
    <source>
        <dbReference type="Proteomes" id="UP001268256"/>
    </source>
</evidence>
<dbReference type="RefSeq" id="WP_322879111.1">
    <property type="nucleotide sequence ID" value="NZ_JAVMIP010000018.1"/>
</dbReference>
<dbReference type="SUPFAM" id="SSF51735">
    <property type="entry name" value="NAD(P)-binding Rossmann-fold domains"/>
    <property type="match status" value="1"/>
</dbReference>
<dbReference type="AlphaFoldDB" id="A0AAE4FT87"/>
<feature type="domain" description="NAD-dependent epimerase/dehydratase" evidence="1">
    <location>
        <begin position="3"/>
        <end position="222"/>
    </location>
</feature>
<keyword evidence="3" id="KW-1185">Reference proteome</keyword>
<gene>
    <name evidence="2" type="ORF">RIF25_13865</name>
</gene>
<name>A0AAE4FT87_9CYAN</name>
<dbReference type="PANTHER" id="PTHR43245:SF13">
    <property type="entry name" value="UDP-D-APIOSE_UDP-D-XYLOSE SYNTHASE 2"/>
    <property type="match status" value="1"/>
</dbReference>
<evidence type="ECO:0000259" key="1">
    <source>
        <dbReference type="Pfam" id="PF01370"/>
    </source>
</evidence>
<dbReference type="PANTHER" id="PTHR43245">
    <property type="entry name" value="BIFUNCTIONAL POLYMYXIN RESISTANCE PROTEIN ARNA"/>
    <property type="match status" value="1"/>
</dbReference>
<protein>
    <submittedName>
        <fullName evidence="2">NAD(P)-dependent oxidoreductase</fullName>
    </submittedName>
</protein>